<dbReference type="InterPro" id="IPR042242">
    <property type="entry name" value="RecO_C"/>
</dbReference>
<dbReference type="PANTHER" id="PTHR33991">
    <property type="entry name" value="DNA REPAIR PROTEIN RECO"/>
    <property type="match status" value="1"/>
</dbReference>
<proteinExistence type="inferred from homology"/>
<dbReference type="Gene3D" id="1.20.1440.120">
    <property type="entry name" value="Recombination protein O, C-terminal domain"/>
    <property type="match status" value="1"/>
</dbReference>
<evidence type="ECO:0000256" key="6">
    <source>
        <dbReference type="ARBA" id="ARBA00023204"/>
    </source>
</evidence>
<dbReference type="InterPro" id="IPR022572">
    <property type="entry name" value="DNA_rep/recomb_RecO_N"/>
</dbReference>
<comment type="caution">
    <text evidence="10">The sequence shown here is derived from an EMBL/GenBank/DDBJ whole genome shotgun (WGS) entry which is preliminary data.</text>
</comment>
<accession>A0ABT9NDF9</accession>
<evidence type="ECO:0000256" key="4">
    <source>
        <dbReference type="ARBA" id="ARBA00022763"/>
    </source>
</evidence>
<dbReference type="Proteomes" id="UP001235966">
    <property type="component" value="Unassembled WGS sequence"/>
</dbReference>
<keyword evidence="6 8" id="KW-0234">DNA repair</keyword>
<dbReference type="InterPro" id="IPR003717">
    <property type="entry name" value="RecO"/>
</dbReference>
<dbReference type="InterPro" id="IPR037278">
    <property type="entry name" value="ARFGAP/RecO"/>
</dbReference>
<protein>
    <recommendedName>
        <fullName evidence="3 8">DNA repair protein RecO</fullName>
    </recommendedName>
    <alternativeName>
        <fullName evidence="7 8">Recombination protein O</fullName>
    </alternativeName>
</protein>
<dbReference type="Gene3D" id="2.40.50.140">
    <property type="entry name" value="Nucleic acid-binding proteins"/>
    <property type="match status" value="1"/>
</dbReference>
<dbReference type="Pfam" id="PF11967">
    <property type="entry name" value="RecO_N"/>
    <property type="match status" value="1"/>
</dbReference>
<comment type="function">
    <text evidence="1 8">Involved in DNA repair and RecF pathway recombination.</text>
</comment>
<keyword evidence="4 8" id="KW-0227">DNA damage</keyword>
<evidence type="ECO:0000313" key="11">
    <source>
        <dbReference type="Proteomes" id="UP001235966"/>
    </source>
</evidence>
<evidence type="ECO:0000256" key="5">
    <source>
        <dbReference type="ARBA" id="ARBA00023172"/>
    </source>
</evidence>
<keyword evidence="5 8" id="KW-0233">DNA recombination</keyword>
<feature type="domain" description="DNA replication/recombination mediator RecO N-terminal" evidence="9">
    <location>
        <begin position="1"/>
        <end position="79"/>
    </location>
</feature>
<evidence type="ECO:0000256" key="7">
    <source>
        <dbReference type="ARBA" id="ARBA00033409"/>
    </source>
</evidence>
<reference evidence="10 11" key="1">
    <citation type="submission" date="2023-07" db="EMBL/GenBank/DDBJ databases">
        <title>Sequencing the genomes of 1000 actinobacteria strains.</title>
        <authorList>
            <person name="Klenk H.-P."/>
        </authorList>
    </citation>
    <scope>NUCLEOTIDE SEQUENCE [LARGE SCALE GENOMIC DNA]</scope>
    <source>
        <strain evidence="10 11">DSM 102162</strain>
    </source>
</reference>
<dbReference type="NCBIfam" id="TIGR00613">
    <property type="entry name" value="reco"/>
    <property type="match status" value="1"/>
</dbReference>
<evidence type="ECO:0000256" key="1">
    <source>
        <dbReference type="ARBA" id="ARBA00003065"/>
    </source>
</evidence>
<dbReference type="EMBL" id="JAUSQW010000001">
    <property type="protein sequence ID" value="MDP9801733.1"/>
    <property type="molecule type" value="Genomic_DNA"/>
</dbReference>
<evidence type="ECO:0000256" key="2">
    <source>
        <dbReference type="ARBA" id="ARBA00007452"/>
    </source>
</evidence>
<evidence type="ECO:0000313" key="10">
    <source>
        <dbReference type="EMBL" id="MDP9801733.1"/>
    </source>
</evidence>
<dbReference type="InterPro" id="IPR012340">
    <property type="entry name" value="NA-bd_OB-fold"/>
</dbReference>
<dbReference type="Pfam" id="PF02565">
    <property type="entry name" value="RecO_C"/>
    <property type="match status" value="1"/>
</dbReference>
<dbReference type="SUPFAM" id="SSF50249">
    <property type="entry name" value="Nucleic acid-binding proteins"/>
    <property type="match status" value="1"/>
</dbReference>
<sequence>MKTYRVHAIVLRHQDLGEADRIVTLFTRERGIVRAVAKGVRRTKSRFGARLEPFSLVDLQLYEGRSLDVVTQAESIHQFGRKIVASYEAYTSASAMVEVTERLLPAEGEPDAELFRLLHGALAAVASGDRAPDLLMNSYIVRALAHAGWELAIFECAKCAIEGPHEAFNVYAGGAVCDDCRPAGSATPSVETWQLLAALSVGDWRIATQADESARKAAAGLIAAYAQFQIERSVRSLKLANR</sequence>
<keyword evidence="11" id="KW-1185">Reference proteome</keyword>
<gene>
    <name evidence="8" type="primary">recO</name>
    <name evidence="10" type="ORF">J2S49_001809</name>
</gene>
<organism evidence="10 11">
    <name type="scientific">Arcanobacterium wilhelmae</name>
    <dbReference type="NCBI Taxonomy" id="1803177"/>
    <lineage>
        <taxon>Bacteria</taxon>
        <taxon>Bacillati</taxon>
        <taxon>Actinomycetota</taxon>
        <taxon>Actinomycetes</taxon>
        <taxon>Actinomycetales</taxon>
        <taxon>Actinomycetaceae</taxon>
        <taxon>Arcanobacterium</taxon>
    </lineage>
</organism>
<dbReference type="SUPFAM" id="SSF57863">
    <property type="entry name" value="ArfGap/RecO-like zinc finger"/>
    <property type="match status" value="1"/>
</dbReference>
<dbReference type="HAMAP" id="MF_00201">
    <property type="entry name" value="RecO"/>
    <property type="match status" value="1"/>
</dbReference>
<evidence type="ECO:0000259" key="9">
    <source>
        <dbReference type="Pfam" id="PF11967"/>
    </source>
</evidence>
<name>A0ABT9NDF9_9ACTO</name>
<dbReference type="PANTHER" id="PTHR33991:SF1">
    <property type="entry name" value="DNA REPAIR PROTEIN RECO"/>
    <property type="match status" value="1"/>
</dbReference>
<evidence type="ECO:0000256" key="8">
    <source>
        <dbReference type="HAMAP-Rule" id="MF_00201"/>
    </source>
</evidence>
<comment type="similarity">
    <text evidence="2 8">Belongs to the RecO family.</text>
</comment>
<evidence type="ECO:0000256" key="3">
    <source>
        <dbReference type="ARBA" id="ARBA00021310"/>
    </source>
</evidence>